<feature type="transmembrane region" description="Helical" evidence="1">
    <location>
        <begin position="7"/>
        <end position="27"/>
    </location>
</feature>
<reference evidence="2" key="1">
    <citation type="submission" date="2024-06" db="EMBL/GenBank/DDBJ databases">
        <title>Mesorhizobium karijinii sp. nov., a symbiont of the iconic Swainsona formosa from arid Australia.</title>
        <authorList>
            <person name="Hill Y.J."/>
            <person name="Watkin E.L.J."/>
            <person name="O'Hara G.W."/>
            <person name="Terpolilli J."/>
            <person name="Tye M.L."/>
            <person name="Kohlmeier M.G."/>
        </authorList>
    </citation>
    <scope>NUCLEOTIDE SEQUENCE</scope>
    <source>
        <strain evidence="2">WSM2240</strain>
    </source>
</reference>
<evidence type="ECO:0000313" key="2">
    <source>
        <dbReference type="EMBL" id="XCG50839.1"/>
    </source>
</evidence>
<organism evidence="2">
    <name type="scientific">Mesorhizobium sp. WSM2240</name>
    <dbReference type="NCBI Taxonomy" id="3228851"/>
    <lineage>
        <taxon>Bacteria</taxon>
        <taxon>Pseudomonadati</taxon>
        <taxon>Pseudomonadota</taxon>
        <taxon>Alphaproteobacteria</taxon>
        <taxon>Hyphomicrobiales</taxon>
        <taxon>Phyllobacteriaceae</taxon>
        <taxon>Mesorhizobium</taxon>
    </lineage>
</organism>
<proteinExistence type="predicted"/>
<keyword evidence="1" id="KW-1133">Transmembrane helix</keyword>
<dbReference type="AlphaFoldDB" id="A0AAU8CXB5"/>
<gene>
    <name evidence="2" type="ORF">ABVK50_10315</name>
</gene>
<keyword evidence="1" id="KW-0812">Transmembrane</keyword>
<name>A0AAU8CXB5_9HYPH</name>
<feature type="transmembrane region" description="Helical" evidence="1">
    <location>
        <begin position="115"/>
        <end position="133"/>
    </location>
</feature>
<evidence type="ECO:0000256" key="1">
    <source>
        <dbReference type="SAM" id="Phobius"/>
    </source>
</evidence>
<sequence length="153" mass="16309">MRLRWLIAGWVACIAGMALLPGVYLQFGGSPLTGAILLAGITLTFGLALAPYMLVGIFWTPIALWTGSSLNLEVCCTQSQSGHAERMFGNMIGAPIAILIYVVVAQLLLKRSANPGVSFAFTAILFVGWMALIERADAYAMNELCPPICKGDA</sequence>
<feature type="transmembrane region" description="Helical" evidence="1">
    <location>
        <begin position="88"/>
        <end position="109"/>
    </location>
</feature>
<dbReference type="RefSeq" id="WP_353641654.1">
    <property type="nucleotide sequence ID" value="NZ_CP159253.1"/>
</dbReference>
<keyword evidence="1" id="KW-0472">Membrane</keyword>
<dbReference type="EMBL" id="CP159253">
    <property type="protein sequence ID" value="XCG50839.1"/>
    <property type="molecule type" value="Genomic_DNA"/>
</dbReference>
<feature type="transmembrane region" description="Helical" evidence="1">
    <location>
        <begin position="33"/>
        <end position="59"/>
    </location>
</feature>
<protein>
    <submittedName>
        <fullName evidence="2">Uncharacterized protein</fullName>
    </submittedName>
</protein>
<accession>A0AAU8CXB5</accession>